<dbReference type="HOGENOM" id="CLU_2954190_0_0_7"/>
<gene>
    <name evidence="1" type="ordered locus">HH_0170</name>
</gene>
<dbReference type="AlphaFoldDB" id="Q7VJS3"/>
<dbReference type="RefSeq" id="WP_011115013.1">
    <property type="nucleotide sequence ID" value="NC_004917.1"/>
</dbReference>
<dbReference type="EMBL" id="AE017125">
    <property type="protein sequence ID" value="AAP76767.1"/>
    <property type="molecule type" value="Genomic_DNA"/>
</dbReference>
<dbReference type="PROSITE" id="PS51257">
    <property type="entry name" value="PROKAR_LIPOPROTEIN"/>
    <property type="match status" value="1"/>
</dbReference>
<proteinExistence type="predicted"/>
<organism evidence="1 2">
    <name type="scientific">Helicobacter hepaticus (strain ATCC 51449 / 3B1)</name>
    <dbReference type="NCBI Taxonomy" id="235279"/>
    <lineage>
        <taxon>Bacteria</taxon>
        <taxon>Pseudomonadati</taxon>
        <taxon>Campylobacterota</taxon>
        <taxon>Epsilonproteobacteria</taxon>
        <taxon>Campylobacterales</taxon>
        <taxon>Helicobacteraceae</taxon>
        <taxon>Helicobacter</taxon>
    </lineage>
</organism>
<sequence>MKYISIVIYIAFSIGILSACSAKQKKPIGNFQSVECRTICNNNQCTQQCISASGDYYKK</sequence>
<dbReference type="STRING" id="235279.HH_0170"/>
<evidence type="ECO:0000313" key="2">
    <source>
        <dbReference type="Proteomes" id="UP000002495"/>
    </source>
</evidence>
<evidence type="ECO:0008006" key="3">
    <source>
        <dbReference type="Google" id="ProtNLM"/>
    </source>
</evidence>
<dbReference type="OrthoDB" id="5329619at2"/>
<keyword evidence="2" id="KW-1185">Reference proteome</keyword>
<protein>
    <recommendedName>
        <fullName evidence="3">Lipoprotein</fullName>
    </recommendedName>
</protein>
<accession>Q7VJS3</accession>
<name>Q7VJS3_HELHP</name>
<evidence type="ECO:0000313" key="1">
    <source>
        <dbReference type="EMBL" id="AAP76767.1"/>
    </source>
</evidence>
<reference evidence="1 2" key="1">
    <citation type="journal article" date="2003" name="Proc. Natl. Acad. Sci. U.S.A.">
        <title>The complete genome sequence of the carcinogenic bacterium Helicobacter hepaticus.</title>
        <authorList>
            <person name="Suerbaum S."/>
            <person name="Josenhans C."/>
            <person name="Sterzenbach T."/>
            <person name="Drescher B."/>
            <person name="Brandt P."/>
            <person name="Bell M."/>
            <person name="Droege M."/>
            <person name="Fartmann B."/>
            <person name="Fischer H.-P."/>
            <person name="Ge Z."/>
            <person name="Hoerster A."/>
            <person name="Holland R."/>
            <person name="Klein K."/>
            <person name="Koenig J."/>
            <person name="Macko L."/>
            <person name="Mendz G.L."/>
            <person name="Nyakatura G."/>
            <person name="Schauer D.B."/>
            <person name="Shen Z."/>
            <person name="Weber J."/>
            <person name="Frosch M."/>
            <person name="Fox J.G."/>
        </authorList>
    </citation>
    <scope>NUCLEOTIDE SEQUENCE [LARGE SCALE GENOMIC DNA]</scope>
    <source>
        <strain evidence="2">ATCC 51449 / 3B1</strain>
    </source>
</reference>
<dbReference type="Proteomes" id="UP000002495">
    <property type="component" value="Chromosome"/>
</dbReference>
<dbReference type="KEGG" id="hhe:HH_0170"/>